<dbReference type="EMBL" id="CP042306">
    <property type="protein sequence ID" value="QDZ08219.1"/>
    <property type="molecule type" value="Genomic_DNA"/>
</dbReference>
<gene>
    <name evidence="2" type="ORF">FPZ24_12610</name>
</gene>
<name>A0A5B8LJZ1_9SPHN</name>
<keyword evidence="3" id="KW-1185">Reference proteome</keyword>
<evidence type="ECO:0000313" key="2">
    <source>
        <dbReference type="EMBL" id="QDZ08219.1"/>
    </source>
</evidence>
<dbReference type="KEGG" id="spai:FPZ24_12610"/>
<sequence>MLAQLLKNMTSPETPTPSSSGSTAKAAPSAVSDDLGAAMTHAARVVPPPARQARAAISNAKARKKEIVRLPRHISEQIQRETALPVRTDGTTIEPASVSDLGAAAYRRISNLRSSLSSLISDTRAPKTVDAETRETIVQCIALGAAVNVAICDPDADGYVGHDFGTSTTKAIVRWPYDRSAGAFAVPVPAGWCSGNVPHLWPTVVYFDPASRAFAPLPGEGLVALTGFKSALIEGQGHRMCCGSVVSMADAATAFITLHLAYVLGAIAQTRPDAGISVINVGVPVAALADQKISSMFGNVTRAAAVLLGVAPALTLDDVHAALATSDQGSIQFELHTELSGAIAGYCAGPRPYQGAHVIVDCGSATLDIASFHLGNGPWPIGIYAAEVGPLGADACVAYQAAGAGEDDCRGAVRFQEHRVYADTLEFARSGFSQDDDRRYAYQVIMVGGGIDGPIHRSLFDDMAASFQRPFFRPELDRGLLRDAGASEGRLVLADGLARSPIELREVAMPGDRPPPQPHSGPEMISKDQV</sequence>
<protein>
    <submittedName>
        <fullName evidence="2">Uncharacterized protein</fullName>
    </submittedName>
</protein>
<dbReference type="OrthoDB" id="7432156at2"/>
<feature type="region of interest" description="Disordered" evidence="1">
    <location>
        <begin position="1"/>
        <end position="31"/>
    </location>
</feature>
<evidence type="ECO:0000256" key="1">
    <source>
        <dbReference type="SAM" id="MobiDB-lite"/>
    </source>
</evidence>
<feature type="region of interest" description="Disordered" evidence="1">
    <location>
        <begin position="507"/>
        <end position="530"/>
    </location>
</feature>
<reference evidence="2 3" key="1">
    <citation type="submission" date="2019-07" db="EMBL/GenBank/DDBJ databases">
        <title>Full genome sequence of Sphingomonas sp. 4R-6-7(HKS19).</title>
        <authorList>
            <person name="Im W.-T."/>
        </authorList>
    </citation>
    <scope>NUCLEOTIDE SEQUENCE [LARGE SCALE GENOMIC DNA]</scope>
    <source>
        <strain evidence="2 3">HKS19</strain>
    </source>
</reference>
<feature type="compositionally biased region" description="Low complexity" evidence="1">
    <location>
        <begin position="10"/>
        <end position="30"/>
    </location>
</feature>
<organism evidence="2 3">
    <name type="scientific">Sphingomonas panacisoli</name>
    <dbReference type="NCBI Taxonomy" id="1813879"/>
    <lineage>
        <taxon>Bacteria</taxon>
        <taxon>Pseudomonadati</taxon>
        <taxon>Pseudomonadota</taxon>
        <taxon>Alphaproteobacteria</taxon>
        <taxon>Sphingomonadales</taxon>
        <taxon>Sphingomonadaceae</taxon>
        <taxon>Sphingomonas</taxon>
    </lineage>
</organism>
<dbReference type="Proteomes" id="UP000315673">
    <property type="component" value="Chromosome"/>
</dbReference>
<proteinExistence type="predicted"/>
<accession>A0A5B8LJZ1</accession>
<dbReference type="AlphaFoldDB" id="A0A5B8LJZ1"/>
<evidence type="ECO:0000313" key="3">
    <source>
        <dbReference type="Proteomes" id="UP000315673"/>
    </source>
</evidence>